<dbReference type="EMBL" id="JBAHYK010001094">
    <property type="protein sequence ID" value="KAL0569546.1"/>
    <property type="molecule type" value="Genomic_DNA"/>
</dbReference>
<dbReference type="Proteomes" id="UP001465976">
    <property type="component" value="Unassembled WGS sequence"/>
</dbReference>
<name>A0ABR3F2U7_9AGAR</name>
<gene>
    <name evidence="2" type="ORF">V5O48_012420</name>
</gene>
<organism evidence="2 3">
    <name type="scientific">Marasmius crinis-equi</name>
    <dbReference type="NCBI Taxonomy" id="585013"/>
    <lineage>
        <taxon>Eukaryota</taxon>
        <taxon>Fungi</taxon>
        <taxon>Dikarya</taxon>
        <taxon>Basidiomycota</taxon>
        <taxon>Agaricomycotina</taxon>
        <taxon>Agaricomycetes</taxon>
        <taxon>Agaricomycetidae</taxon>
        <taxon>Agaricales</taxon>
        <taxon>Marasmiineae</taxon>
        <taxon>Marasmiaceae</taxon>
        <taxon>Marasmius</taxon>
    </lineage>
</organism>
<proteinExistence type="predicted"/>
<evidence type="ECO:0000313" key="2">
    <source>
        <dbReference type="EMBL" id="KAL0569546.1"/>
    </source>
</evidence>
<evidence type="ECO:0000313" key="3">
    <source>
        <dbReference type="Proteomes" id="UP001465976"/>
    </source>
</evidence>
<keyword evidence="3" id="KW-1185">Reference proteome</keyword>
<feature type="region of interest" description="Disordered" evidence="1">
    <location>
        <begin position="487"/>
        <end position="524"/>
    </location>
</feature>
<comment type="caution">
    <text evidence="2">The sequence shown here is derived from an EMBL/GenBank/DDBJ whole genome shotgun (WGS) entry which is preliminary data.</text>
</comment>
<feature type="non-terminal residue" evidence="2">
    <location>
        <position position="1"/>
    </location>
</feature>
<accession>A0ABR3F2U7</accession>
<protein>
    <submittedName>
        <fullName evidence="2">Uncharacterized protein</fullName>
    </submittedName>
</protein>
<sequence>GVQNVSIGDNGNFSTVHGNQHNVYHFHTVTEALVKKKKFIIGTEEEEAEYEQFPEIKRADFVAIRNIFCSDGWLYDFEQKEYVKGGERMVVAGNVRIGGVGSKCTVVQYSGQEAGEDQMGCYWSHSLWLDTSRGVFCRGPKGPYCYIDEDHFDFEDLPLDAELVKEDVLFRYLANKNQDRKVVRGLSLPRDSGGPTPLKVNWPAVISTLTDTILAVRSGVWKEEWSCLGEREELANGATRFTLDHDGRDLELYFQGRGEAIDDWLAQAPSIFHAHGIPLEGDMYKYGLVLPDTLRGTLSESEVKGRRREDSPTIYLFIPPLSTSTFWSCDPDGQKPFTIDLCHYLGLPVSLSLGYISCHWPAEVYKAMQAYQIARGFNPDTTEFARHNQYRIFEITDQLLPSRFREIKDPEERQSEDFVVPSMTSLRSVHQEEAPDLAATATTPRQALQNGVKYPSNYPHSSPAAIFSASTDFPCVNTTEINCTLPRDPKSVFPSAETSSRAHSKDSKTVPAEIEDASPRPPQHAPTDIILSISSFKVQTILCQKSTPYEFQSNQSTSPPPSFNRVWFYVAAPESSISYVGTTAPTDGKTKEKGKTKASDCTISFPIESLYRLRQPLTFSTLKQRFGIKSAPRVGTILPVPTSMLEAVPWQTQHLVWPLRTQSSGPAAKSVVARKQVEKKAEVKRKAWR</sequence>
<evidence type="ECO:0000256" key="1">
    <source>
        <dbReference type="SAM" id="MobiDB-lite"/>
    </source>
</evidence>
<reference evidence="2 3" key="1">
    <citation type="submission" date="2024-02" db="EMBL/GenBank/DDBJ databases">
        <title>A draft genome for the cacao thread blight pathogen Marasmius crinis-equi.</title>
        <authorList>
            <person name="Cohen S.P."/>
            <person name="Baruah I.K."/>
            <person name="Amoako-Attah I."/>
            <person name="Bukari Y."/>
            <person name="Meinhardt L.W."/>
            <person name="Bailey B.A."/>
        </authorList>
    </citation>
    <scope>NUCLEOTIDE SEQUENCE [LARGE SCALE GENOMIC DNA]</scope>
    <source>
        <strain evidence="2 3">GH-76</strain>
    </source>
</reference>